<dbReference type="InterPro" id="IPR039621">
    <property type="entry name" value="BG1-like"/>
</dbReference>
<feature type="region of interest" description="Disordered" evidence="8">
    <location>
        <begin position="193"/>
        <end position="228"/>
    </location>
</feature>
<comment type="function">
    <text evidence="1">Involved in auxin transport. Regulator of the auxin signaling pathway.</text>
</comment>
<reference evidence="9" key="1">
    <citation type="journal article" date="2014" name="Nat. Commun.">
        <title>The emerging biofuel crop Camelina sativa retains a highly undifferentiated hexaploid genome structure.</title>
        <authorList>
            <person name="Kagale S."/>
            <person name="Koh C."/>
            <person name="Nixon J."/>
            <person name="Bollina V."/>
            <person name="Clarke W.E."/>
            <person name="Tuteja R."/>
            <person name="Spillane C."/>
            <person name="Robinson S.J."/>
            <person name="Links M.G."/>
            <person name="Clarke C."/>
            <person name="Higgins E.E."/>
            <person name="Huebert T."/>
            <person name="Sharpe A.G."/>
            <person name="Parkin I.A."/>
        </authorList>
    </citation>
    <scope>NUCLEOTIDE SEQUENCE [LARGE SCALE GENOMIC DNA]</scope>
    <source>
        <strain evidence="9">cv. DH55</strain>
    </source>
</reference>
<evidence type="ECO:0000313" key="10">
    <source>
        <dbReference type="RefSeq" id="XP_010476384.1"/>
    </source>
</evidence>
<evidence type="ECO:0000256" key="2">
    <source>
        <dbReference type="ARBA" id="ARBA00004236"/>
    </source>
</evidence>
<keyword evidence="6" id="KW-0472">Membrane</keyword>
<evidence type="ECO:0000256" key="5">
    <source>
        <dbReference type="ARBA" id="ARBA00022475"/>
    </source>
</evidence>
<keyword evidence="5" id="KW-1003">Cell membrane</keyword>
<evidence type="ECO:0000256" key="1">
    <source>
        <dbReference type="ARBA" id="ARBA00002281"/>
    </source>
</evidence>
<evidence type="ECO:0000256" key="6">
    <source>
        <dbReference type="ARBA" id="ARBA00023136"/>
    </source>
</evidence>
<accession>A0ABM0WUK3</accession>
<organism evidence="9 10">
    <name type="scientific">Camelina sativa</name>
    <name type="common">False flax</name>
    <name type="synonym">Myagrum sativum</name>
    <dbReference type="NCBI Taxonomy" id="90675"/>
    <lineage>
        <taxon>Eukaryota</taxon>
        <taxon>Viridiplantae</taxon>
        <taxon>Streptophyta</taxon>
        <taxon>Embryophyta</taxon>
        <taxon>Tracheophyta</taxon>
        <taxon>Spermatophyta</taxon>
        <taxon>Magnoliopsida</taxon>
        <taxon>eudicotyledons</taxon>
        <taxon>Gunneridae</taxon>
        <taxon>Pentapetalae</taxon>
        <taxon>rosids</taxon>
        <taxon>malvids</taxon>
        <taxon>Brassicales</taxon>
        <taxon>Brassicaceae</taxon>
        <taxon>Camelineae</taxon>
        <taxon>Camelina</taxon>
    </lineage>
</organism>
<evidence type="ECO:0000313" key="9">
    <source>
        <dbReference type="Proteomes" id="UP000694864"/>
    </source>
</evidence>
<name>A0ABM0WUK3_CAMSA</name>
<dbReference type="PANTHER" id="PTHR33541">
    <property type="entry name" value="PROTEIN BIG GRAIN 1-LIKE A-RELATED"/>
    <property type="match status" value="1"/>
</dbReference>
<dbReference type="GeneID" id="104755657"/>
<dbReference type="Proteomes" id="UP000694864">
    <property type="component" value="Chromosome 17"/>
</dbReference>
<keyword evidence="9" id="KW-1185">Reference proteome</keyword>
<protein>
    <submittedName>
        <fullName evidence="10">Uncharacterized protein LOC104755657 isoform X1</fullName>
    </submittedName>
</protein>
<evidence type="ECO:0000256" key="3">
    <source>
        <dbReference type="ARBA" id="ARBA00010067"/>
    </source>
</evidence>
<evidence type="ECO:0000256" key="7">
    <source>
        <dbReference type="ARBA" id="ARBA00023294"/>
    </source>
</evidence>
<feature type="region of interest" description="Disordered" evidence="8">
    <location>
        <begin position="1"/>
        <end position="27"/>
    </location>
</feature>
<feature type="compositionally biased region" description="Polar residues" evidence="8">
    <location>
        <begin position="7"/>
        <end position="17"/>
    </location>
</feature>
<keyword evidence="4" id="KW-0813">Transport</keyword>
<reference evidence="10" key="2">
    <citation type="submission" date="2025-08" db="UniProtKB">
        <authorList>
            <consortium name="RefSeq"/>
        </authorList>
    </citation>
    <scope>IDENTIFICATION</scope>
    <source>
        <tissue evidence="10">Leaf</tissue>
    </source>
</reference>
<evidence type="ECO:0000256" key="4">
    <source>
        <dbReference type="ARBA" id="ARBA00022448"/>
    </source>
</evidence>
<dbReference type="RefSeq" id="XP_010476384.1">
    <property type="nucleotide sequence ID" value="XM_010478082.2"/>
</dbReference>
<keyword evidence="7" id="KW-0927">Auxin signaling pathway</keyword>
<dbReference type="PANTHER" id="PTHR33541:SF24">
    <property type="entry name" value="BNAC05G10000D PROTEIN"/>
    <property type="match status" value="1"/>
</dbReference>
<sequence length="228" mass="25786">MSEIAGDSSSSEETINKPNRKRNVSGELDVFEATRYFSDFNEPTTIEYSRIQIQKQSIVTENRQKRVHPETEEQLPKPRVVVTKPQKEMTSGGGRKLTSFLNSLLRSAGLMKSKLKSTTEVETPRGERIRRKSCVVTTHVEASSPVSGSGVWRLNARRRSFDEKHVKYLKKSDQKLNVRLYESLCSVERVECKDPNAGDENDTNGGYESDSSSESDLFELDFAKSNLN</sequence>
<gene>
    <name evidence="10" type="primary">LOC104755657</name>
</gene>
<comment type="similarity">
    <text evidence="3">Belongs to the BIG GRAIN 1 (BG1) plant protein family.</text>
</comment>
<comment type="subcellular location">
    <subcellularLocation>
        <location evidence="2">Cell membrane</location>
    </subcellularLocation>
</comment>
<proteinExistence type="inferred from homology"/>
<evidence type="ECO:0000256" key="8">
    <source>
        <dbReference type="SAM" id="MobiDB-lite"/>
    </source>
</evidence>